<dbReference type="AlphaFoldDB" id="A0A128A5T6"/>
<dbReference type="EMBL" id="LN890280">
    <property type="protein sequence ID" value="CUR52698.1"/>
    <property type="molecule type" value="Genomic_DNA"/>
</dbReference>
<evidence type="ECO:0000313" key="2">
    <source>
        <dbReference type="EMBL" id="CUR52698.1"/>
    </source>
</evidence>
<dbReference type="Proteomes" id="UP000196239">
    <property type="component" value="Chromosome 1"/>
</dbReference>
<reference evidence="3" key="1">
    <citation type="submission" date="2015-10" db="EMBL/GenBank/DDBJ databases">
        <authorList>
            <person name="Lehtovirta-Morley L.E."/>
            <person name="Vieille C."/>
        </authorList>
    </citation>
    <scope>NUCLEOTIDE SEQUENCE [LARGE SCALE GENOMIC DNA]</scope>
</reference>
<keyword evidence="1" id="KW-0812">Transmembrane</keyword>
<protein>
    <submittedName>
        <fullName evidence="2">Uncharacterized protein</fullName>
    </submittedName>
</protein>
<accession>A0A128A5T6</accession>
<sequence length="154" mass="16705">MLTKKSAAGIGIGLVAVILGTFFLLQTIVSNAHDVNDVVDIGKNDVFQFDAEKHYHEFLNVTGSSFHIKMKTPSSGLQVDKDFQKGVSFDWYSLDNGQHFINITNTGGSILHVTGKLEAVTNPIIFTSHLIVISSGVLIIGISAVFSIRKPKGF</sequence>
<name>A0A128A5T6_9ARCH</name>
<feature type="transmembrane region" description="Helical" evidence="1">
    <location>
        <begin position="124"/>
        <end position="148"/>
    </location>
</feature>
<dbReference type="KEGG" id="ndv:NDEV_1936"/>
<organism evidence="2 3">
    <name type="scientific">Nitrosotalea devaniterrae</name>
    <dbReference type="NCBI Taxonomy" id="1078905"/>
    <lineage>
        <taxon>Archaea</taxon>
        <taxon>Nitrososphaerota</taxon>
        <taxon>Nitrososphaeria</taxon>
        <taxon>Nitrosotaleales</taxon>
        <taxon>Nitrosotaleaceae</taxon>
        <taxon>Nitrosotalea</taxon>
    </lineage>
</organism>
<feature type="transmembrane region" description="Helical" evidence="1">
    <location>
        <begin position="7"/>
        <end position="29"/>
    </location>
</feature>
<proteinExistence type="predicted"/>
<evidence type="ECO:0000313" key="3">
    <source>
        <dbReference type="Proteomes" id="UP000196239"/>
    </source>
</evidence>
<keyword evidence="1" id="KW-1133">Transmembrane helix</keyword>
<gene>
    <name evidence="2" type="ORF">NDEV_1936</name>
</gene>
<keyword evidence="3" id="KW-1185">Reference proteome</keyword>
<keyword evidence="1" id="KW-0472">Membrane</keyword>
<evidence type="ECO:0000256" key="1">
    <source>
        <dbReference type="SAM" id="Phobius"/>
    </source>
</evidence>